<keyword evidence="1" id="KW-1133">Transmembrane helix</keyword>
<keyword evidence="3" id="KW-1185">Reference proteome</keyword>
<gene>
    <name evidence="2" type="ORF">HLVA_03530</name>
</gene>
<keyword evidence="1" id="KW-0472">Membrane</keyword>
<evidence type="ECO:0008006" key="4">
    <source>
        <dbReference type="Google" id="ProtNLM"/>
    </source>
</evidence>
<accession>A0AAU9DGH0</accession>
<dbReference type="RefSeq" id="WP_307904728.1">
    <property type="nucleotide sequence ID" value="NZ_AP027059.1"/>
</dbReference>
<dbReference type="Proteomes" id="UP001321582">
    <property type="component" value="Chromosome"/>
</dbReference>
<reference evidence="2 3" key="1">
    <citation type="submission" date="2022-11" db="EMBL/GenBank/DDBJ databases">
        <title>Haliovirga abyssi gen. nov., sp. nov., a mesophilic fermentative bacterium isolated from the Iheya North hydrothermal field and the proposal of Haliovirgaceae fam. nov.</title>
        <authorList>
            <person name="Miyazaki U."/>
            <person name="Tame A."/>
            <person name="Miyazaki J."/>
            <person name="Takai K."/>
            <person name="Sawayama S."/>
            <person name="Kitajima M."/>
            <person name="Okamoto A."/>
            <person name="Nakagawa S."/>
        </authorList>
    </citation>
    <scope>NUCLEOTIDE SEQUENCE [LARGE SCALE GENOMIC DNA]</scope>
    <source>
        <strain evidence="2 3">IC12</strain>
    </source>
</reference>
<keyword evidence="1" id="KW-0812">Transmembrane</keyword>
<name>A0AAU9DGH0_9FUSO</name>
<protein>
    <recommendedName>
        <fullName evidence="4">GspL periplasmic domain-containing protein</fullName>
    </recommendedName>
</protein>
<evidence type="ECO:0000313" key="3">
    <source>
        <dbReference type="Proteomes" id="UP001321582"/>
    </source>
</evidence>
<sequence>MKNKAFIEIGKDNIRVINKEGAKQASWNEVSKWIFKNNYQEIDIIISPEKVFVKSLELPSKLSGKIENLIKLKVINELPLKEKDVYYTYSTRKINKKNIEVAVFIIEKAFIDNINSFFEERNVKIKSILPLNLLGYNYYLNNYNNKLRLYADVAEKYIQFYFFYEKKAFFRKSIRIDEYELECKKTIKYIKEKFGIEKNIEIIKGNIDIKYYKYFDISKKKSENSIFNTKGVESVKKKELKKIYVLIFIMIIINILTFSLKIYKKKLYLKEITKINDSLQPIVKNIETIKKEYNEKLVKEEKFKNKLKDKSSSYLKWIKEIGDKLPKGTVIDQVIFKDNRLALLSGKAVSATEVMRKMEKSKKFKNLKFIGSIVSSRGQELFKIEGDLADEKTE</sequence>
<proteinExistence type="predicted"/>
<dbReference type="EMBL" id="AP027059">
    <property type="protein sequence ID" value="BDU49784.1"/>
    <property type="molecule type" value="Genomic_DNA"/>
</dbReference>
<organism evidence="2 3">
    <name type="scientific">Haliovirga abyssi</name>
    <dbReference type="NCBI Taxonomy" id="2996794"/>
    <lineage>
        <taxon>Bacteria</taxon>
        <taxon>Fusobacteriati</taxon>
        <taxon>Fusobacteriota</taxon>
        <taxon>Fusobacteriia</taxon>
        <taxon>Fusobacteriales</taxon>
        <taxon>Haliovirgaceae</taxon>
        <taxon>Haliovirga</taxon>
    </lineage>
</organism>
<dbReference type="KEGG" id="haby:HLVA_03530"/>
<dbReference type="AlphaFoldDB" id="A0AAU9DGH0"/>
<evidence type="ECO:0000256" key="1">
    <source>
        <dbReference type="SAM" id="Phobius"/>
    </source>
</evidence>
<evidence type="ECO:0000313" key="2">
    <source>
        <dbReference type="EMBL" id="BDU49784.1"/>
    </source>
</evidence>
<feature type="transmembrane region" description="Helical" evidence="1">
    <location>
        <begin position="243"/>
        <end position="263"/>
    </location>
</feature>